<protein>
    <submittedName>
        <fullName evidence="1">Uncharacterized protein</fullName>
    </submittedName>
</protein>
<evidence type="ECO:0000313" key="2">
    <source>
        <dbReference type="Proteomes" id="UP000298030"/>
    </source>
</evidence>
<accession>A0A4Y7TUA8</accession>
<dbReference type="AlphaFoldDB" id="A0A4Y7TUA8"/>
<feature type="non-terminal residue" evidence="1">
    <location>
        <position position="1"/>
    </location>
</feature>
<reference evidence="1 2" key="1">
    <citation type="journal article" date="2019" name="Nat. Ecol. Evol.">
        <title>Megaphylogeny resolves global patterns of mushroom evolution.</title>
        <authorList>
            <person name="Varga T."/>
            <person name="Krizsan K."/>
            <person name="Foldi C."/>
            <person name="Dima B."/>
            <person name="Sanchez-Garcia M."/>
            <person name="Sanchez-Ramirez S."/>
            <person name="Szollosi G.J."/>
            <person name="Szarkandi J.G."/>
            <person name="Papp V."/>
            <person name="Albert L."/>
            <person name="Andreopoulos W."/>
            <person name="Angelini C."/>
            <person name="Antonin V."/>
            <person name="Barry K.W."/>
            <person name="Bougher N.L."/>
            <person name="Buchanan P."/>
            <person name="Buyck B."/>
            <person name="Bense V."/>
            <person name="Catcheside P."/>
            <person name="Chovatia M."/>
            <person name="Cooper J."/>
            <person name="Damon W."/>
            <person name="Desjardin D."/>
            <person name="Finy P."/>
            <person name="Geml J."/>
            <person name="Haridas S."/>
            <person name="Hughes K."/>
            <person name="Justo A."/>
            <person name="Karasinski D."/>
            <person name="Kautmanova I."/>
            <person name="Kiss B."/>
            <person name="Kocsube S."/>
            <person name="Kotiranta H."/>
            <person name="LaButti K.M."/>
            <person name="Lechner B.E."/>
            <person name="Liimatainen K."/>
            <person name="Lipzen A."/>
            <person name="Lukacs Z."/>
            <person name="Mihaltcheva S."/>
            <person name="Morgado L.N."/>
            <person name="Niskanen T."/>
            <person name="Noordeloos M.E."/>
            <person name="Ohm R.A."/>
            <person name="Ortiz-Santana B."/>
            <person name="Ovrebo C."/>
            <person name="Racz N."/>
            <person name="Riley R."/>
            <person name="Savchenko A."/>
            <person name="Shiryaev A."/>
            <person name="Soop K."/>
            <person name="Spirin V."/>
            <person name="Szebenyi C."/>
            <person name="Tomsovsky M."/>
            <person name="Tulloss R.E."/>
            <person name="Uehling J."/>
            <person name="Grigoriev I.V."/>
            <person name="Vagvolgyi C."/>
            <person name="Papp T."/>
            <person name="Martin F.M."/>
            <person name="Miettinen O."/>
            <person name="Hibbett D.S."/>
            <person name="Nagy L.G."/>
        </authorList>
    </citation>
    <scope>NUCLEOTIDE SEQUENCE [LARGE SCALE GENOMIC DNA]</scope>
    <source>
        <strain evidence="1 2">FP101781</strain>
    </source>
</reference>
<keyword evidence="2" id="KW-1185">Reference proteome</keyword>
<dbReference type="OrthoDB" id="6613063at2759"/>
<dbReference type="Proteomes" id="UP000298030">
    <property type="component" value="Unassembled WGS sequence"/>
</dbReference>
<dbReference type="EMBL" id="QPFP01000003">
    <property type="protein sequence ID" value="TEB37765.1"/>
    <property type="molecule type" value="Genomic_DNA"/>
</dbReference>
<sequence length="147" mass="16794">LLHIVDVIRNCGPSWTTWTFFMERFCRALKRALGSKSQPWANLANHCLLWCCEHQLTGHYNVSKELEDAEPNHCRMSADVLGTNETVYNGCEYDVITERQPLTIHYTDEDRIVSTPKREGYTMSHSNKGRLLLSKVSMCVLSGDVTT</sequence>
<name>A0A4Y7TUA8_COPMI</name>
<evidence type="ECO:0000313" key="1">
    <source>
        <dbReference type="EMBL" id="TEB37765.1"/>
    </source>
</evidence>
<organism evidence="1 2">
    <name type="scientific">Coprinellus micaceus</name>
    <name type="common">Glistening ink-cap mushroom</name>
    <name type="synonym">Coprinus micaceus</name>
    <dbReference type="NCBI Taxonomy" id="71717"/>
    <lineage>
        <taxon>Eukaryota</taxon>
        <taxon>Fungi</taxon>
        <taxon>Dikarya</taxon>
        <taxon>Basidiomycota</taxon>
        <taxon>Agaricomycotina</taxon>
        <taxon>Agaricomycetes</taxon>
        <taxon>Agaricomycetidae</taxon>
        <taxon>Agaricales</taxon>
        <taxon>Agaricineae</taxon>
        <taxon>Psathyrellaceae</taxon>
        <taxon>Coprinellus</taxon>
    </lineage>
</organism>
<comment type="caution">
    <text evidence="1">The sequence shown here is derived from an EMBL/GenBank/DDBJ whole genome shotgun (WGS) entry which is preliminary data.</text>
</comment>
<proteinExistence type="predicted"/>
<gene>
    <name evidence="1" type="ORF">FA13DRAFT_1620804</name>
</gene>
<dbReference type="STRING" id="71717.A0A4Y7TUA8"/>